<proteinExistence type="predicted"/>
<gene>
    <name evidence="1" type="ORF">LYNGBM3L_04860</name>
</gene>
<dbReference type="RefSeq" id="WP_008184162.1">
    <property type="nucleotide sequence ID" value="NZ_GL890907.1"/>
</dbReference>
<sequence length="74" mass="8030">MGRWGDHLPVPDSLFHPGSSLRASVGIAHLIDPGTDQRASESNAHPTTIPLTVPYSLLPIPDSRFPIPDSLFPY</sequence>
<accession>F4XRU6</accession>
<protein>
    <submittedName>
        <fullName evidence="1">Uncharacterized protein</fullName>
    </submittedName>
</protein>
<name>F4XRU6_9CYAN</name>
<keyword evidence="2" id="KW-1185">Reference proteome</keyword>
<dbReference type="HOGENOM" id="CLU_2683844_0_0_3"/>
<dbReference type="Proteomes" id="UP000003959">
    <property type="component" value="Unassembled WGS sequence"/>
</dbReference>
<dbReference type="EMBL" id="GL890907">
    <property type="protein sequence ID" value="EGJ32665.1"/>
    <property type="molecule type" value="Genomic_DNA"/>
</dbReference>
<reference evidence="2" key="1">
    <citation type="journal article" date="2011" name="Proc. Natl. Acad. Sci. U.S.A.">
        <title>Genomic insights into the physiology and ecology of the marine filamentous cyanobacterium Lyngbya majuscula.</title>
        <authorList>
            <person name="Jones A.C."/>
            <person name="Monroe E.A."/>
            <person name="Podell S."/>
            <person name="Hess W.R."/>
            <person name="Klages S."/>
            <person name="Esquenazi E."/>
            <person name="Niessen S."/>
            <person name="Hoover H."/>
            <person name="Rothmann M."/>
            <person name="Lasken R.S."/>
            <person name="Yates J.R.III."/>
            <person name="Reinhardt R."/>
            <person name="Kube M."/>
            <person name="Burkart M.D."/>
            <person name="Allen E.E."/>
            <person name="Dorrestein P.C."/>
            <person name="Gerwick W.H."/>
            <person name="Gerwick L."/>
        </authorList>
    </citation>
    <scope>NUCLEOTIDE SEQUENCE [LARGE SCALE GENOMIC DNA]</scope>
    <source>
        <strain evidence="2">3L</strain>
    </source>
</reference>
<evidence type="ECO:0000313" key="2">
    <source>
        <dbReference type="Proteomes" id="UP000003959"/>
    </source>
</evidence>
<organism evidence="1 2">
    <name type="scientific">Moorena producens 3L</name>
    <dbReference type="NCBI Taxonomy" id="489825"/>
    <lineage>
        <taxon>Bacteria</taxon>
        <taxon>Bacillati</taxon>
        <taxon>Cyanobacteriota</taxon>
        <taxon>Cyanophyceae</taxon>
        <taxon>Coleofasciculales</taxon>
        <taxon>Coleofasciculaceae</taxon>
        <taxon>Moorena</taxon>
    </lineage>
</organism>
<evidence type="ECO:0000313" key="1">
    <source>
        <dbReference type="EMBL" id="EGJ32665.1"/>
    </source>
</evidence>
<dbReference type="AlphaFoldDB" id="F4XRU6"/>